<organism evidence="1 2">
    <name type="scientific">Suttonella indologenes</name>
    <dbReference type="NCBI Taxonomy" id="13276"/>
    <lineage>
        <taxon>Bacteria</taxon>
        <taxon>Pseudomonadati</taxon>
        <taxon>Pseudomonadota</taxon>
        <taxon>Gammaproteobacteria</taxon>
        <taxon>Cardiobacteriales</taxon>
        <taxon>Cardiobacteriaceae</taxon>
        <taxon>Suttonella</taxon>
    </lineage>
</organism>
<gene>
    <name evidence="1" type="ORF">NCTC10717_00030</name>
</gene>
<evidence type="ECO:0000313" key="1">
    <source>
        <dbReference type="EMBL" id="SUO90235.1"/>
    </source>
</evidence>
<dbReference type="EMBL" id="UHIA01000002">
    <property type="protein sequence ID" value="SUO90235.1"/>
    <property type="molecule type" value="Genomic_DNA"/>
</dbReference>
<dbReference type="Pfam" id="PF11171">
    <property type="entry name" value="DUF2958"/>
    <property type="match status" value="1"/>
</dbReference>
<proteinExistence type="predicted"/>
<accession>A0A380MLN5</accession>
<evidence type="ECO:0000313" key="2">
    <source>
        <dbReference type="Proteomes" id="UP000254575"/>
    </source>
</evidence>
<dbReference type="AlphaFoldDB" id="A0A380MLN5"/>
<sequence length="168" mass="18335">MNPFVTIITGDSAAEQAFAAALKAKLAKDFGDVVTETVEPAGKPVKKMTKFTASIIPRALIAQMQANRLSSERDEHDPKPVVHLYVPGSNSQWLLTEIDEDLDIAFGLCDLGVGLPEMGYVSLHRVLERTPWAMINPGFVGIAPLSEYAERARDGNRIVISWEGMPDA</sequence>
<dbReference type="RefSeq" id="WP_245887942.1">
    <property type="nucleotide sequence ID" value="NZ_UHIA01000002.1"/>
</dbReference>
<protein>
    <submittedName>
        <fullName evidence="1">Protein of uncharacterized function (DUF2958)</fullName>
    </submittedName>
</protein>
<dbReference type="Proteomes" id="UP000254575">
    <property type="component" value="Unassembled WGS sequence"/>
</dbReference>
<dbReference type="InterPro" id="IPR021341">
    <property type="entry name" value="DUF2958"/>
</dbReference>
<name>A0A380MLN5_9GAMM</name>
<keyword evidence="2" id="KW-1185">Reference proteome</keyword>
<reference evidence="1 2" key="1">
    <citation type="submission" date="2018-06" db="EMBL/GenBank/DDBJ databases">
        <authorList>
            <consortium name="Pathogen Informatics"/>
            <person name="Doyle S."/>
        </authorList>
    </citation>
    <scope>NUCLEOTIDE SEQUENCE [LARGE SCALE GENOMIC DNA]</scope>
    <source>
        <strain evidence="1 2">NCTC10717</strain>
    </source>
</reference>